<dbReference type="Proteomes" id="UP000267249">
    <property type="component" value="Chromosome"/>
</dbReference>
<accession>A0AAN1QQ11</accession>
<name>A0AAN1QQ11_SYNEL</name>
<evidence type="ECO:0000256" key="2">
    <source>
        <dbReference type="SAM" id="MobiDB-lite"/>
    </source>
</evidence>
<reference evidence="3 4" key="1">
    <citation type="journal article" date="2018" name="Sci. Rep.">
        <title>Genome Features and Biochemical Characteristics of a Robust, Fast Growing and Naturally Transformable Cyanobacterium Synechococcus elongatus PCC 11801 Isolated from India.</title>
        <authorList>
            <person name="Jaiswal D."/>
            <person name="Sengupta A."/>
            <person name="Sohoni S."/>
            <person name="Sengupta S."/>
            <person name="Phadnavis A.G."/>
            <person name="Pakrasi H.B."/>
            <person name="Wangikar P.P."/>
        </authorList>
    </citation>
    <scope>NUCLEOTIDE SEQUENCE [LARGE SCALE GENOMIC DNA]</scope>
    <source>
        <strain evidence="3 4">PCC 11801</strain>
    </source>
</reference>
<evidence type="ECO:0000313" key="4">
    <source>
        <dbReference type="Proteomes" id="UP000267249"/>
    </source>
</evidence>
<gene>
    <name evidence="3" type="ORF">DOP62_12085</name>
</gene>
<organism evidence="3 4">
    <name type="scientific">Synechococcus elongatus PCC 11801</name>
    <dbReference type="NCBI Taxonomy" id="2219813"/>
    <lineage>
        <taxon>Bacteria</taxon>
        <taxon>Bacillati</taxon>
        <taxon>Cyanobacteriota</taxon>
        <taxon>Cyanophyceae</taxon>
        <taxon>Synechococcales</taxon>
        <taxon>Synechococcaceae</taxon>
        <taxon>Synechococcus</taxon>
    </lineage>
</organism>
<dbReference type="EMBL" id="CP030139">
    <property type="protein sequence ID" value="AZB73350.1"/>
    <property type="molecule type" value="Genomic_DNA"/>
</dbReference>
<evidence type="ECO:0000313" key="3">
    <source>
        <dbReference type="EMBL" id="AZB73350.1"/>
    </source>
</evidence>
<feature type="region of interest" description="Disordered" evidence="2">
    <location>
        <begin position="158"/>
        <end position="190"/>
    </location>
</feature>
<proteinExistence type="predicted"/>
<keyword evidence="1" id="KW-0175">Coiled coil</keyword>
<dbReference type="RefSeq" id="WP_208674083.1">
    <property type="nucleotide sequence ID" value="NZ_CP030139.2"/>
</dbReference>
<sequence length="190" mass="21863">MTSAQATNSSARFRPASDFPRSIAGMEQVKAEAIYAELRDCLVFSNRSRGQLNRRNQEYKNKAMQLQSDVQRLRSLIQKLEVDKIQLEASKQQVITELQAEFATVSQHLDELSSAFDEIQDFEEMLKTPLGLMANPSRFIQFLRKIASIVRFWRQPDPAQPTLADTEQDRRDRPQMYEGPAENGRALLDR</sequence>
<dbReference type="AlphaFoldDB" id="A0AAN1QQ11"/>
<feature type="coiled-coil region" evidence="1">
    <location>
        <begin position="49"/>
        <end position="97"/>
    </location>
</feature>
<protein>
    <submittedName>
        <fullName evidence="3">Uncharacterized protein</fullName>
    </submittedName>
</protein>
<evidence type="ECO:0000256" key="1">
    <source>
        <dbReference type="SAM" id="Coils"/>
    </source>
</evidence>